<dbReference type="SUPFAM" id="SSF82866">
    <property type="entry name" value="Multidrug efflux transporter AcrB transmembrane domain"/>
    <property type="match status" value="2"/>
</dbReference>
<evidence type="ECO:0000256" key="1">
    <source>
        <dbReference type="ARBA" id="ARBA00004651"/>
    </source>
</evidence>
<feature type="transmembrane region" description="Helical" evidence="7">
    <location>
        <begin position="546"/>
        <end position="565"/>
    </location>
</feature>
<keyword evidence="5 7" id="KW-1133">Transmembrane helix</keyword>
<feature type="transmembrane region" description="Helical" evidence="7">
    <location>
        <begin position="187"/>
        <end position="215"/>
    </location>
</feature>
<feature type="transmembrane region" description="Helical" evidence="7">
    <location>
        <begin position="374"/>
        <end position="397"/>
    </location>
</feature>
<evidence type="ECO:0000256" key="4">
    <source>
        <dbReference type="ARBA" id="ARBA00022692"/>
    </source>
</evidence>
<feature type="transmembrane region" description="Helical" evidence="7">
    <location>
        <begin position="285"/>
        <end position="306"/>
    </location>
</feature>
<evidence type="ECO:0000256" key="5">
    <source>
        <dbReference type="ARBA" id="ARBA00022989"/>
    </source>
</evidence>
<dbReference type="InterPro" id="IPR050545">
    <property type="entry name" value="Mycobact_MmpL"/>
</dbReference>
<gene>
    <name evidence="9" type="ORF">G7Y29_09850</name>
</gene>
<keyword evidence="4 7" id="KW-0812">Transmembrane</keyword>
<dbReference type="PANTHER" id="PTHR33406:SF11">
    <property type="entry name" value="MEMBRANE PROTEIN SCO6666-RELATED"/>
    <property type="match status" value="1"/>
</dbReference>
<evidence type="ECO:0000256" key="2">
    <source>
        <dbReference type="ARBA" id="ARBA00010157"/>
    </source>
</evidence>
<dbReference type="EMBL" id="CP064955">
    <property type="protein sequence ID" value="QPK83122.1"/>
    <property type="molecule type" value="Genomic_DNA"/>
</dbReference>
<keyword evidence="10" id="KW-1185">Reference proteome</keyword>
<proteinExistence type="inferred from homology"/>
<evidence type="ECO:0000256" key="6">
    <source>
        <dbReference type="ARBA" id="ARBA00023136"/>
    </source>
</evidence>
<protein>
    <submittedName>
        <fullName evidence="9">MMPL family transporter</fullName>
    </submittedName>
</protein>
<dbReference type="Proteomes" id="UP000594586">
    <property type="component" value="Chromosome"/>
</dbReference>
<dbReference type="GO" id="GO:0005886">
    <property type="term" value="C:plasma membrane"/>
    <property type="evidence" value="ECO:0007669"/>
    <property type="project" value="UniProtKB-SubCell"/>
</dbReference>
<dbReference type="Pfam" id="PF03176">
    <property type="entry name" value="MMPL"/>
    <property type="match status" value="2"/>
</dbReference>
<evidence type="ECO:0000259" key="8">
    <source>
        <dbReference type="Pfam" id="PF03176"/>
    </source>
</evidence>
<feature type="domain" description="Membrane transport protein MMPL" evidence="8">
    <location>
        <begin position="481"/>
        <end position="710"/>
    </location>
</feature>
<keyword evidence="3" id="KW-1003">Cell membrane</keyword>
<accession>A0A7T0KMA9</accession>
<feature type="domain" description="Membrane transport protein MMPL" evidence="8">
    <location>
        <begin position="46"/>
        <end position="363"/>
    </location>
</feature>
<feature type="transmembrane region" description="Helical" evidence="7">
    <location>
        <begin position="654"/>
        <end position="676"/>
    </location>
</feature>
<dbReference type="KEGG" id="cqn:G7Y29_09850"/>
<feature type="transmembrane region" description="Helical" evidence="7">
    <location>
        <begin position="312"/>
        <end position="337"/>
    </location>
</feature>
<evidence type="ECO:0000256" key="3">
    <source>
        <dbReference type="ARBA" id="ARBA00022475"/>
    </source>
</evidence>
<name>A0A7T0KMA9_9CORY</name>
<evidence type="ECO:0000313" key="9">
    <source>
        <dbReference type="EMBL" id="QPK83122.1"/>
    </source>
</evidence>
<organism evidence="9 10">
    <name type="scientific">Corynebacterium qintianiae</name>
    <dbReference type="NCBI Taxonomy" id="2709392"/>
    <lineage>
        <taxon>Bacteria</taxon>
        <taxon>Bacillati</taxon>
        <taxon>Actinomycetota</taxon>
        <taxon>Actinomycetes</taxon>
        <taxon>Mycobacteriales</taxon>
        <taxon>Corynebacteriaceae</taxon>
        <taxon>Corynebacterium</taxon>
    </lineage>
</organism>
<feature type="transmembrane region" description="Helical" evidence="7">
    <location>
        <begin position="629"/>
        <end position="648"/>
    </location>
</feature>
<comment type="similarity">
    <text evidence="2">Belongs to the resistance-nodulation-cell division (RND) (TC 2.A.6) family. MmpL subfamily.</text>
</comment>
<comment type="subcellular location">
    <subcellularLocation>
        <location evidence="1">Cell membrane</location>
        <topology evidence="1">Multi-pass membrane protein</topology>
    </subcellularLocation>
</comment>
<dbReference type="PANTHER" id="PTHR33406">
    <property type="entry name" value="MEMBRANE PROTEIN MJ1562-RELATED"/>
    <property type="match status" value="1"/>
</dbReference>
<dbReference type="Gene3D" id="1.20.1640.10">
    <property type="entry name" value="Multidrug efflux transporter AcrB transmembrane domain"/>
    <property type="match status" value="2"/>
</dbReference>
<reference evidence="9 10" key="1">
    <citation type="submission" date="2020-11" db="EMBL/GenBank/DDBJ databases">
        <title>Corynebacterium sp. MC1420.</title>
        <authorList>
            <person name="Zhou J."/>
        </authorList>
    </citation>
    <scope>NUCLEOTIDE SEQUENCE [LARGE SCALE GENOMIC DNA]</scope>
    <source>
        <strain evidence="9 10">MC1420</strain>
    </source>
</reference>
<feature type="transmembrane region" description="Helical" evidence="7">
    <location>
        <begin position="235"/>
        <end position="257"/>
    </location>
</feature>
<feature type="transmembrane region" description="Helical" evidence="7">
    <location>
        <begin position="15"/>
        <end position="32"/>
    </location>
</feature>
<dbReference type="AlphaFoldDB" id="A0A7T0KMA9"/>
<feature type="transmembrane region" description="Helical" evidence="7">
    <location>
        <begin position="585"/>
        <end position="608"/>
    </location>
</feature>
<keyword evidence="6 7" id="KW-0472">Membrane</keyword>
<evidence type="ECO:0000313" key="10">
    <source>
        <dbReference type="Proteomes" id="UP000594586"/>
    </source>
</evidence>
<dbReference type="RefSeq" id="WP_165002400.1">
    <property type="nucleotide sequence ID" value="NZ_CP064955.1"/>
</dbReference>
<sequence>MFYNWGNFAYRQRRIIPLVIVAIIIILQVLFGSKLAERLSQEGWEDPGAESTAAATIEQDTFGRDNSGDVILLVSSPDGVSEGEVFDAANRQISALQEQFPAEIERVTSYFSSPNPQQITKDGTQAFAAIGLAGDGEQTLKDFRTIQPALEAIELPDGAQLQVAGATAVADALDKGMADDIARAEKIGLIFVALILLWVFGGVVAAAMPLIVGILSIIGSLSLLAILAQFQQVNVFSQSVITLLGLGLAIDYGLFMVSRFREELDKGLDVDEAVAVTTATAGKTVFFSALMVGVALSGLLMFPQAFLKSVAYGAIAAVVLAAVISVTMLPSLFGLLGRRIDMWSVRKTSRRGRRIEDTIWYRIPQWAMRHAKPAVAGTAALLILLTVPVIGITFGGINESYLPPSQETRQAQDNFNSSFPAFRTDPVKLVVTGADNAQLVDVVMQARQVTGLASPLAPSHPTQDGTTILSAPLQDRNGGADVVKQMRAIEAPEGVELYVSGTPAMEVESIEALLERLPWMALYMVAATFILMALLFGSMILPAKAVIMNALGIGATLGFLTLVFVDGVGSGLLNFTPGPLMSPVLVLIIAILYGLSTDYEVFLVSRMVEARHNGASTDGAIKYGTARTGGIITAAAAIMIVVAAAFAMSEIVMMKYIAFGMIFSLALDATLIRLLLVPAVMHLLREDNWWAPRWVKRAYATIGEHSEHVPARAGALAAAPAPLALTAGAEGELLDGDIAIGDAVVDTHPVRGGVTVDENRDLIPFHELMQRLSREEDGR</sequence>
<feature type="transmembrane region" description="Helical" evidence="7">
    <location>
        <begin position="520"/>
        <end position="541"/>
    </location>
</feature>
<evidence type="ECO:0000256" key="7">
    <source>
        <dbReference type="SAM" id="Phobius"/>
    </source>
</evidence>
<dbReference type="InterPro" id="IPR004869">
    <property type="entry name" value="MMPL_dom"/>
</dbReference>